<evidence type="ECO:0000313" key="15">
    <source>
        <dbReference type="EMBL" id="GKH72797.1"/>
    </source>
</evidence>
<keyword evidence="8" id="KW-0675">Receptor</keyword>
<dbReference type="InterPro" id="IPR000531">
    <property type="entry name" value="Beta-barrel_TonB"/>
</dbReference>
<evidence type="ECO:0000256" key="10">
    <source>
        <dbReference type="PROSITE-ProRule" id="PRU01360"/>
    </source>
</evidence>
<feature type="domain" description="TonB-dependent receptor-like beta-barrel" evidence="13">
    <location>
        <begin position="236"/>
        <end position="643"/>
    </location>
</feature>
<evidence type="ECO:0000259" key="13">
    <source>
        <dbReference type="Pfam" id="PF00593"/>
    </source>
</evidence>
<comment type="subcellular location">
    <subcellularLocation>
        <location evidence="1 10">Cell outer membrane</location>
        <topology evidence="1 10">Multi-pass membrane protein</topology>
    </subcellularLocation>
</comment>
<dbReference type="InterPro" id="IPR039426">
    <property type="entry name" value="TonB-dep_rcpt-like"/>
</dbReference>
<evidence type="ECO:0000256" key="7">
    <source>
        <dbReference type="ARBA" id="ARBA00023136"/>
    </source>
</evidence>
<evidence type="ECO:0000259" key="14">
    <source>
        <dbReference type="Pfam" id="PF07715"/>
    </source>
</evidence>
<dbReference type="SUPFAM" id="SSF56935">
    <property type="entry name" value="Porins"/>
    <property type="match status" value="1"/>
</dbReference>
<dbReference type="Pfam" id="PF00593">
    <property type="entry name" value="TonB_dep_Rec_b-barrel"/>
    <property type="match status" value="1"/>
</dbReference>
<feature type="domain" description="TonB-dependent receptor plug" evidence="14">
    <location>
        <begin position="58"/>
        <end position="147"/>
    </location>
</feature>
<gene>
    <name evidence="16" type="primary">btuB_9</name>
    <name evidence="15" type="ORF">CE91St3_26600</name>
    <name evidence="16" type="ORF">PMLFYP103_03305</name>
</gene>
<dbReference type="Proteomes" id="UP001055114">
    <property type="component" value="Unassembled WGS sequence"/>
</dbReference>
<keyword evidence="6 11" id="KW-0798">TonB box</keyword>
<dbReference type="GO" id="GO:0009279">
    <property type="term" value="C:cell outer membrane"/>
    <property type="evidence" value="ECO:0007669"/>
    <property type="project" value="UniProtKB-SubCell"/>
</dbReference>
<keyword evidence="4 10" id="KW-0812">Transmembrane</keyword>
<evidence type="ECO:0000256" key="3">
    <source>
        <dbReference type="ARBA" id="ARBA00022452"/>
    </source>
</evidence>
<proteinExistence type="inferred from homology"/>
<evidence type="ECO:0000256" key="2">
    <source>
        <dbReference type="ARBA" id="ARBA00022448"/>
    </source>
</evidence>
<dbReference type="PANTHER" id="PTHR30069:SF29">
    <property type="entry name" value="HEMOGLOBIN AND HEMOGLOBIN-HAPTOGLOBIN-BINDING PROTEIN 1-RELATED"/>
    <property type="match status" value="1"/>
</dbReference>
<keyword evidence="3 10" id="KW-1134">Transmembrane beta strand</keyword>
<dbReference type="GO" id="GO:0015344">
    <property type="term" value="F:siderophore uptake transmembrane transporter activity"/>
    <property type="evidence" value="ECO:0007669"/>
    <property type="project" value="TreeGrafter"/>
</dbReference>
<dbReference type="PROSITE" id="PS52016">
    <property type="entry name" value="TONB_DEPENDENT_REC_3"/>
    <property type="match status" value="1"/>
</dbReference>
<dbReference type="EMBL" id="CACRUV010000048">
    <property type="protein sequence ID" value="VYU69921.1"/>
    <property type="molecule type" value="Genomic_DNA"/>
</dbReference>
<dbReference type="GO" id="GO:0044718">
    <property type="term" value="P:siderophore transmembrane transport"/>
    <property type="evidence" value="ECO:0007669"/>
    <property type="project" value="TreeGrafter"/>
</dbReference>
<evidence type="ECO:0000256" key="8">
    <source>
        <dbReference type="ARBA" id="ARBA00023170"/>
    </source>
</evidence>
<protein>
    <submittedName>
        <fullName evidence="15">Ligand-gated channel</fullName>
    </submittedName>
    <submittedName>
        <fullName evidence="16">Vitamin B12 transporter BtuB</fullName>
    </submittedName>
</protein>
<dbReference type="Pfam" id="PF07715">
    <property type="entry name" value="Plug"/>
    <property type="match status" value="1"/>
</dbReference>
<feature type="signal peptide" evidence="12">
    <location>
        <begin position="1"/>
        <end position="29"/>
    </location>
</feature>
<evidence type="ECO:0000256" key="12">
    <source>
        <dbReference type="SAM" id="SignalP"/>
    </source>
</evidence>
<organism evidence="16">
    <name type="scientific">Parabacteroides merdae</name>
    <dbReference type="NCBI Taxonomy" id="46503"/>
    <lineage>
        <taxon>Bacteria</taxon>
        <taxon>Pseudomonadati</taxon>
        <taxon>Bacteroidota</taxon>
        <taxon>Bacteroidia</taxon>
        <taxon>Bacteroidales</taxon>
        <taxon>Tannerellaceae</taxon>
        <taxon>Parabacteroides</taxon>
    </lineage>
</organism>
<reference evidence="16" key="1">
    <citation type="submission" date="2019-11" db="EMBL/GenBank/DDBJ databases">
        <authorList>
            <person name="Feng L."/>
        </authorList>
    </citation>
    <scope>NUCLEOTIDE SEQUENCE</scope>
    <source>
        <strain evidence="16">PmerdaeLFYP103</strain>
    </source>
</reference>
<keyword evidence="2 10" id="KW-0813">Transport</keyword>
<reference evidence="15" key="2">
    <citation type="submission" date="2022-01" db="EMBL/GenBank/DDBJ databases">
        <title>Novel bile acid biosynthetic pathways are enriched in the microbiome of centenarians.</title>
        <authorList>
            <person name="Sato Y."/>
            <person name="Atarashi K."/>
            <person name="Plichta R.D."/>
            <person name="Arai Y."/>
            <person name="Sasajima S."/>
            <person name="Kearney M.S."/>
            <person name="Suda W."/>
            <person name="Takeshita K."/>
            <person name="Sasaki T."/>
            <person name="Okamoto S."/>
            <person name="Skelly N.A."/>
            <person name="Okamura Y."/>
            <person name="Vlamakis H."/>
            <person name="Li Y."/>
            <person name="Tanoue T."/>
            <person name="Takei H."/>
            <person name="Nittono H."/>
            <person name="Narushima S."/>
            <person name="Irie J."/>
            <person name="Itoh H."/>
            <person name="Moriya K."/>
            <person name="Sugiura Y."/>
            <person name="Suematsu M."/>
            <person name="Moritoki N."/>
            <person name="Shibata S."/>
            <person name="Littman R.D."/>
            <person name="Fischbach A.M."/>
            <person name="Uwamino Y."/>
            <person name="Inoue T."/>
            <person name="Honda A."/>
            <person name="Hattori M."/>
            <person name="Murai T."/>
            <person name="Xavier J.R."/>
            <person name="Hirose N."/>
            <person name="Honda K."/>
        </authorList>
    </citation>
    <scope>NUCLEOTIDE SEQUENCE</scope>
    <source>
        <strain evidence="15">CE91-St3</strain>
    </source>
</reference>
<accession>A0A6N3H115</accession>
<comment type="similarity">
    <text evidence="10 11">Belongs to the TonB-dependent receptor family.</text>
</comment>
<dbReference type="EMBL" id="BQNZ01000002">
    <property type="protein sequence ID" value="GKH72797.1"/>
    <property type="molecule type" value="Genomic_DNA"/>
</dbReference>
<name>A0A6N3H115_9BACT</name>
<evidence type="ECO:0000256" key="11">
    <source>
        <dbReference type="RuleBase" id="RU003357"/>
    </source>
</evidence>
<dbReference type="PANTHER" id="PTHR30069">
    <property type="entry name" value="TONB-DEPENDENT OUTER MEMBRANE RECEPTOR"/>
    <property type="match status" value="1"/>
</dbReference>
<sequence>MNRKGMQNIFVKRLSGLLCAWLFPFAALYAQVDTTTYHQLSGVEVLGKVRPSTTRESTPLQVMDKAGIERLGVQDLSEAVKRFSGVTVQDYGGIGGLKTVSVRSLGAKHTAVCYDGVTVTDAQSGQVDISRFSLDNVDMISLSIGQADDIFQTARMYASAGALSIKTSRPVFTDRSYHLKAQVKAGSFGLVNPYLRYEQKLGKKWYTSWHGDYLRADGNYPFTLVNGNLIEKKKRYNSDIESWRTELNFTGDLGKFGTLSMKGYYFDSHRGLPGSVIFYNDYSGERLWDRNAFAQIHYENHITEKFTFQAQAKYNYSWMRHLDVDNKYESGRQDDRYTQKEYYLSISGLYSLADHLSLAVAEDYFINSLDNTIPECPFPKRYTSLTALAIQYKDPRLTATTSLLGTYITENVERGDRPSDRKRLSPAVSLSWRVLSDHNFRLRASYKDIFRVPTFNDLYYLRIGNTDLKPERATQYNVGMTWSGLLPFINYLNVSVDGYYNRVSDKIVAIPTMFIWKMMNMGEVSIGGIDVNLSTEVPLWKNISLTGQMSYSWQHAIDITDETEKNYRDQIPYTPKHSGNFSAALQMPWINISYLLTVVGDRYASPQNIERNLIDRYAEQTVSLNRTFTFGSCSLRLQFDIINIGNINYDVVKYYPMPGRSFRGGLVFIY</sequence>
<dbReference type="AlphaFoldDB" id="A0A6N3H115"/>
<keyword evidence="7 10" id="KW-0472">Membrane</keyword>
<dbReference type="Gene3D" id="2.40.170.20">
    <property type="entry name" value="TonB-dependent receptor, beta-barrel domain"/>
    <property type="match status" value="1"/>
</dbReference>
<evidence type="ECO:0000256" key="5">
    <source>
        <dbReference type="ARBA" id="ARBA00022729"/>
    </source>
</evidence>
<dbReference type="Gene3D" id="2.170.130.10">
    <property type="entry name" value="TonB-dependent receptor, plug domain"/>
    <property type="match status" value="1"/>
</dbReference>
<dbReference type="InterPro" id="IPR012910">
    <property type="entry name" value="Plug_dom"/>
</dbReference>
<evidence type="ECO:0000256" key="6">
    <source>
        <dbReference type="ARBA" id="ARBA00023077"/>
    </source>
</evidence>
<dbReference type="InterPro" id="IPR037066">
    <property type="entry name" value="Plug_dom_sf"/>
</dbReference>
<keyword evidence="5 12" id="KW-0732">Signal</keyword>
<dbReference type="InterPro" id="IPR036942">
    <property type="entry name" value="Beta-barrel_TonB_sf"/>
</dbReference>
<evidence type="ECO:0000313" key="16">
    <source>
        <dbReference type="EMBL" id="VYU69921.1"/>
    </source>
</evidence>
<feature type="chain" id="PRO_5026888429" evidence="12">
    <location>
        <begin position="30"/>
        <end position="670"/>
    </location>
</feature>
<keyword evidence="9 10" id="KW-0998">Cell outer membrane</keyword>
<evidence type="ECO:0000256" key="1">
    <source>
        <dbReference type="ARBA" id="ARBA00004571"/>
    </source>
</evidence>
<evidence type="ECO:0000256" key="9">
    <source>
        <dbReference type="ARBA" id="ARBA00023237"/>
    </source>
</evidence>
<evidence type="ECO:0000256" key="4">
    <source>
        <dbReference type="ARBA" id="ARBA00022692"/>
    </source>
</evidence>